<reference evidence="2 3" key="1">
    <citation type="journal article" date="2018" name="Sci. Adv.">
        <title>Multi-heme cytochromes provide a pathway for survival in energy-limited environments.</title>
        <authorList>
            <person name="Deng X."/>
            <person name="Dohmae N."/>
            <person name="Nealson K.H."/>
            <person name="Hashimoto K."/>
            <person name="Okamoto A."/>
        </authorList>
    </citation>
    <scope>NUCLEOTIDE SEQUENCE [LARGE SCALE GENOMIC DNA]</scope>
    <source>
        <strain evidence="2 3">IS5</strain>
    </source>
</reference>
<dbReference type="GO" id="GO:0003700">
    <property type="term" value="F:DNA-binding transcription factor activity"/>
    <property type="evidence" value="ECO:0007669"/>
    <property type="project" value="TreeGrafter"/>
</dbReference>
<protein>
    <submittedName>
        <fullName evidence="2">Putative RRF2 protein</fullName>
    </submittedName>
</protein>
<dbReference type="OrthoDB" id="9800519at2"/>
<dbReference type="NCBIfam" id="TIGR00738">
    <property type="entry name" value="rrf2_super"/>
    <property type="match status" value="1"/>
</dbReference>
<dbReference type="GO" id="GO:0005829">
    <property type="term" value="C:cytosol"/>
    <property type="evidence" value="ECO:0007669"/>
    <property type="project" value="TreeGrafter"/>
</dbReference>
<dbReference type="PROSITE" id="PS51197">
    <property type="entry name" value="HTH_RRF2_2"/>
    <property type="match status" value="1"/>
</dbReference>
<sequence>MKLSTRSRYGTRMLLDIAENSNGKPVSVSDISKRLGVSVKYLEQLIRPLKRGGYLDSVRGPKGGHVLTKSPSEITVGEVVRLLEGGINLTDCVGDREHCSRSPQCNVRNVWVEATKAMNDILDSITISQINYENCGS</sequence>
<keyword evidence="1" id="KW-0238">DNA-binding</keyword>
<dbReference type="SUPFAM" id="SSF46785">
    <property type="entry name" value="Winged helix' DNA-binding domain"/>
    <property type="match status" value="1"/>
</dbReference>
<dbReference type="Gene3D" id="1.10.10.10">
    <property type="entry name" value="Winged helix-like DNA-binding domain superfamily/Winged helix DNA-binding domain"/>
    <property type="match status" value="1"/>
</dbReference>
<keyword evidence="3" id="KW-1185">Reference proteome</keyword>
<dbReference type="InterPro" id="IPR036390">
    <property type="entry name" value="WH_DNA-bd_sf"/>
</dbReference>
<dbReference type="Pfam" id="PF02082">
    <property type="entry name" value="Rrf2"/>
    <property type="match status" value="1"/>
</dbReference>
<dbReference type="EMBL" id="AP017378">
    <property type="protein sequence ID" value="BBD06853.1"/>
    <property type="molecule type" value="Genomic_DNA"/>
</dbReference>
<dbReference type="Proteomes" id="UP000269883">
    <property type="component" value="Chromosome"/>
</dbReference>
<proteinExistence type="predicted"/>
<dbReference type="GO" id="GO:0003677">
    <property type="term" value="F:DNA binding"/>
    <property type="evidence" value="ECO:0007669"/>
    <property type="project" value="UniProtKB-KW"/>
</dbReference>
<dbReference type="KEGG" id="dfl:DFE_0127"/>
<gene>
    <name evidence="2" type="ORF">DFE_0127</name>
</gene>
<dbReference type="PANTHER" id="PTHR33221">
    <property type="entry name" value="WINGED HELIX-TURN-HELIX TRANSCRIPTIONAL REGULATOR, RRF2 FAMILY"/>
    <property type="match status" value="1"/>
</dbReference>
<dbReference type="AlphaFoldDB" id="A0A2Z6AUE8"/>
<name>A0A2Z6AUE8_9BACT</name>
<dbReference type="RefSeq" id="WP_126375657.1">
    <property type="nucleotide sequence ID" value="NZ_AP017378.1"/>
</dbReference>
<evidence type="ECO:0000256" key="1">
    <source>
        <dbReference type="ARBA" id="ARBA00023125"/>
    </source>
</evidence>
<dbReference type="InterPro" id="IPR000944">
    <property type="entry name" value="Tscrpt_reg_Rrf2"/>
</dbReference>
<accession>A0A2Z6AUE8</accession>
<evidence type="ECO:0000313" key="2">
    <source>
        <dbReference type="EMBL" id="BBD06853.1"/>
    </source>
</evidence>
<dbReference type="PANTHER" id="PTHR33221:SF5">
    <property type="entry name" value="HTH-TYPE TRANSCRIPTIONAL REGULATOR ISCR"/>
    <property type="match status" value="1"/>
</dbReference>
<evidence type="ECO:0000313" key="3">
    <source>
        <dbReference type="Proteomes" id="UP000269883"/>
    </source>
</evidence>
<dbReference type="InterPro" id="IPR036388">
    <property type="entry name" value="WH-like_DNA-bd_sf"/>
</dbReference>
<organism evidence="2 3">
    <name type="scientific">Desulfovibrio ferrophilus</name>
    <dbReference type="NCBI Taxonomy" id="241368"/>
    <lineage>
        <taxon>Bacteria</taxon>
        <taxon>Pseudomonadati</taxon>
        <taxon>Thermodesulfobacteriota</taxon>
        <taxon>Desulfovibrionia</taxon>
        <taxon>Desulfovibrionales</taxon>
        <taxon>Desulfovibrionaceae</taxon>
        <taxon>Desulfovibrio</taxon>
    </lineage>
</organism>